<dbReference type="RefSeq" id="WP_012853833.1">
    <property type="nucleotide sequence ID" value="NC_013510.1"/>
</dbReference>
<dbReference type="OrthoDB" id="1492465at2"/>
<accession>D1ABM6</accession>
<keyword evidence="3" id="KW-1185">Reference proteome</keyword>
<reference evidence="2 3" key="1">
    <citation type="journal article" date="2011" name="Stand. Genomic Sci.">
        <title>Complete genome sequence of Thermomonospora curvata type strain (B9).</title>
        <authorList>
            <person name="Chertkov O."/>
            <person name="Sikorski J."/>
            <person name="Nolan M."/>
            <person name="Lapidus A."/>
            <person name="Lucas S."/>
            <person name="Del Rio T.G."/>
            <person name="Tice H."/>
            <person name="Cheng J.F."/>
            <person name="Goodwin L."/>
            <person name="Pitluck S."/>
            <person name="Liolios K."/>
            <person name="Ivanova N."/>
            <person name="Mavromatis K."/>
            <person name="Mikhailova N."/>
            <person name="Ovchinnikova G."/>
            <person name="Pati A."/>
            <person name="Chen A."/>
            <person name="Palaniappan K."/>
            <person name="Djao O.D."/>
            <person name="Land M."/>
            <person name="Hauser L."/>
            <person name="Chang Y.J."/>
            <person name="Jeffries C.D."/>
            <person name="Brettin T."/>
            <person name="Han C."/>
            <person name="Detter J.C."/>
            <person name="Rohde M."/>
            <person name="Goker M."/>
            <person name="Woyke T."/>
            <person name="Bristow J."/>
            <person name="Eisen J.A."/>
            <person name="Markowitz V."/>
            <person name="Hugenholtz P."/>
            <person name="Klenk H.P."/>
            <person name="Kyrpides N.C."/>
        </authorList>
    </citation>
    <scope>NUCLEOTIDE SEQUENCE [LARGE SCALE GENOMIC DNA]</scope>
    <source>
        <strain evidence="3">ATCC 19995 / DSM 43183 / JCM 3096 / KCTC 9072 / NBRC 15933 / NCIMB 10081 / Henssen B9</strain>
    </source>
</reference>
<evidence type="ECO:0000313" key="3">
    <source>
        <dbReference type="Proteomes" id="UP000001918"/>
    </source>
</evidence>
<dbReference type="CDD" id="cd00531">
    <property type="entry name" value="NTF2_like"/>
    <property type="match status" value="1"/>
</dbReference>
<organism evidence="2 3">
    <name type="scientific">Thermomonospora curvata (strain ATCC 19995 / DSM 43183 / JCM 3096 / KCTC 9072 / NBRC 15933 / NCIMB 10081 / Henssen B9)</name>
    <dbReference type="NCBI Taxonomy" id="471852"/>
    <lineage>
        <taxon>Bacteria</taxon>
        <taxon>Bacillati</taxon>
        <taxon>Actinomycetota</taxon>
        <taxon>Actinomycetes</taxon>
        <taxon>Streptosporangiales</taxon>
        <taxon>Thermomonosporaceae</taxon>
        <taxon>Thermomonospora</taxon>
    </lineage>
</organism>
<name>D1ABM6_THECD</name>
<dbReference type="InterPro" id="IPR032710">
    <property type="entry name" value="NTF2-like_dom_sf"/>
</dbReference>
<protein>
    <recommendedName>
        <fullName evidence="1">SnoaL-like domain-containing protein</fullName>
    </recommendedName>
</protein>
<dbReference type="HOGENOM" id="CLU_106738_3_1_11"/>
<feature type="domain" description="SnoaL-like" evidence="1">
    <location>
        <begin position="7"/>
        <end position="135"/>
    </location>
</feature>
<dbReference type="InterPro" id="IPR037401">
    <property type="entry name" value="SnoaL-like"/>
</dbReference>
<dbReference type="Pfam" id="PF13577">
    <property type="entry name" value="SnoaL_4"/>
    <property type="match status" value="1"/>
</dbReference>
<evidence type="ECO:0000259" key="1">
    <source>
        <dbReference type="Pfam" id="PF13577"/>
    </source>
</evidence>
<dbReference type="Proteomes" id="UP000001918">
    <property type="component" value="Chromosome"/>
</dbReference>
<dbReference type="Gene3D" id="3.10.450.50">
    <property type="match status" value="1"/>
</dbReference>
<dbReference type="AlphaFoldDB" id="D1ABM6"/>
<evidence type="ECO:0000313" key="2">
    <source>
        <dbReference type="EMBL" id="ACY99049.1"/>
    </source>
</evidence>
<dbReference type="STRING" id="471852.Tcur_3513"/>
<dbReference type="KEGG" id="tcu:Tcur_3513"/>
<gene>
    <name evidence="2" type="ordered locus">Tcur_3513</name>
</gene>
<dbReference type="eggNOG" id="COG4319">
    <property type="taxonomic scope" value="Bacteria"/>
</dbReference>
<dbReference type="SUPFAM" id="SSF54427">
    <property type="entry name" value="NTF2-like"/>
    <property type="match status" value="1"/>
</dbReference>
<proteinExistence type="predicted"/>
<sequence>MRLSTGDRVELADLVARYALHVDRRDLAALAGLFTDDAVLVLPDPPERMGPVLVHRGWEEIARVMSSLEVFPVTMHALAGQVFDPGPEPGTATGSVACTACHLSERDGTVVNLAWHLRYADIYRRQGGAWRIARRELHLEWIETRPVRRWRGDSR</sequence>
<dbReference type="EMBL" id="CP001738">
    <property type="protein sequence ID" value="ACY99049.1"/>
    <property type="molecule type" value="Genomic_DNA"/>
</dbReference>